<feature type="compositionally biased region" description="Basic and acidic residues" evidence="1">
    <location>
        <begin position="93"/>
        <end position="111"/>
    </location>
</feature>
<feature type="region of interest" description="Disordered" evidence="1">
    <location>
        <begin position="76"/>
        <end position="111"/>
    </location>
</feature>
<feature type="compositionally biased region" description="Basic and acidic residues" evidence="1">
    <location>
        <begin position="33"/>
        <end position="42"/>
    </location>
</feature>
<dbReference type="AlphaFoldDB" id="A0A9Q1I3A0"/>
<organism evidence="2 3">
    <name type="scientific">Conger conger</name>
    <name type="common">Conger eel</name>
    <name type="synonym">Muraena conger</name>
    <dbReference type="NCBI Taxonomy" id="82655"/>
    <lineage>
        <taxon>Eukaryota</taxon>
        <taxon>Metazoa</taxon>
        <taxon>Chordata</taxon>
        <taxon>Craniata</taxon>
        <taxon>Vertebrata</taxon>
        <taxon>Euteleostomi</taxon>
        <taxon>Actinopterygii</taxon>
        <taxon>Neopterygii</taxon>
        <taxon>Teleostei</taxon>
        <taxon>Anguilliformes</taxon>
        <taxon>Congridae</taxon>
        <taxon>Conger</taxon>
    </lineage>
</organism>
<comment type="caution">
    <text evidence="2">The sequence shown here is derived from an EMBL/GenBank/DDBJ whole genome shotgun (WGS) entry which is preliminary data.</text>
</comment>
<proteinExistence type="predicted"/>
<dbReference type="EMBL" id="JAFJMO010000004">
    <property type="protein sequence ID" value="KAJ8278871.1"/>
    <property type="molecule type" value="Genomic_DNA"/>
</dbReference>
<evidence type="ECO:0000256" key="1">
    <source>
        <dbReference type="SAM" id="MobiDB-lite"/>
    </source>
</evidence>
<name>A0A9Q1I3A0_CONCO</name>
<sequence>MCQLNVIFRRGRECGTDREERTNGDTGTRARRPIRDTRERSRNSQAGASGVAGTEDTPVRSKQRILGPVCLLVGHSHCSPAPSETPAVKTSITRHDKPQKSNLSKEDIFKA</sequence>
<evidence type="ECO:0000313" key="3">
    <source>
        <dbReference type="Proteomes" id="UP001152803"/>
    </source>
</evidence>
<feature type="compositionally biased region" description="Basic and acidic residues" evidence="1">
    <location>
        <begin position="12"/>
        <end position="23"/>
    </location>
</feature>
<feature type="region of interest" description="Disordered" evidence="1">
    <location>
        <begin position="12"/>
        <end position="60"/>
    </location>
</feature>
<evidence type="ECO:0000313" key="2">
    <source>
        <dbReference type="EMBL" id="KAJ8278871.1"/>
    </source>
</evidence>
<protein>
    <submittedName>
        <fullName evidence="2">Uncharacterized protein</fullName>
    </submittedName>
</protein>
<accession>A0A9Q1I3A0</accession>
<dbReference type="Proteomes" id="UP001152803">
    <property type="component" value="Unassembled WGS sequence"/>
</dbReference>
<keyword evidence="3" id="KW-1185">Reference proteome</keyword>
<reference evidence="2" key="1">
    <citation type="journal article" date="2023" name="Science">
        <title>Genome structures resolve the early diversification of teleost fishes.</title>
        <authorList>
            <person name="Parey E."/>
            <person name="Louis A."/>
            <person name="Montfort J."/>
            <person name="Bouchez O."/>
            <person name="Roques C."/>
            <person name="Iampietro C."/>
            <person name="Lluch J."/>
            <person name="Castinel A."/>
            <person name="Donnadieu C."/>
            <person name="Desvignes T."/>
            <person name="Floi Bucao C."/>
            <person name="Jouanno E."/>
            <person name="Wen M."/>
            <person name="Mejri S."/>
            <person name="Dirks R."/>
            <person name="Jansen H."/>
            <person name="Henkel C."/>
            <person name="Chen W.J."/>
            <person name="Zahm M."/>
            <person name="Cabau C."/>
            <person name="Klopp C."/>
            <person name="Thompson A.W."/>
            <person name="Robinson-Rechavi M."/>
            <person name="Braasch I."/>
            <person name="Lecointre G."/>
            <person name="Bobe J."/>
            <person name="Postlethwait J.H."/>
            <person name="Berthelot C."/>
            <person name="Roest Crollius H."/>
            <person name="Guiguen Y."/>
        </authorList>
    </citation>
    <scope>NUCLEOTIDE SEQUENCE</scope>
    <source>
        <strain evidence="2">Concon-B</strain>
    </source>
</reference>
<gene>
    <name evidence="2" type="ORF">COCON_G00059370</name>
</gene>